<evidence type="ECO:0000313" key="1">
    <source>
        <dbReference type="EMBL" id="KRL31036.1"/>
    </source>
</evidence>
<dbReference type="Proteomes" id="UP000051908">
    <property type="component" value="Unassembled WGS sequence"/>
</dbReference>
<dbReference type="AlphaFoldDB" id="A0A0R1PFS1"/>
<reference evidence="1 2" key="1">
    <citation type="journal article" date="2015" name="Genome Announc.">
        <title>Expanding the biotechnology potential of lactobacilli through comparative genomics of 213 strains and associated genera.</title>
        <authorList>
            <person name="Sun Z."/>
            <person name="Harris H.M."/>
            <person name="McCann A."/>
            <person name="Guo C."/>
            <person name="Argimon S."/>
            <person name="Zhang W."/>
            <person name="Yang X."/>
            <person name="Jeffery I.B."/>
            <person name="Cooney J.C."/>
            <person name="Kagawa T.F."/>
            <person name="Liu W."/>
            <person name="Song Y."/>
            <person name="Salvetti E."/>
            <person name="Wrobel A."/>
            <person name="Rasinkangas P."/>
            <person name="Parkhill J."/>
            <person name="Rea M.C."/>
            <person name="O'Sullivan O."/>
            <person name="Ritari J."/>
            <person name="Douillard F.P."/>
            <person name="Paul Ross R."/>
            <person name="Yang R."/>
            <person name="Briner A.E."/>
            <person name="Felis G.E."/>
            <person name="de Vos W.M."/>
            <person name="Barrangou R."/>
            <person name="Klaenhammer T.R."/>
            <person name="Caufield P.W."/>
            <person name="Cui Y."/>
            <person name="Zhang H."/>
            <person name="O'Toole P.W."/>
        </authorList>
    </citation>
    <scope>NUCLEOTIDE SEQUENCE [LARGE SCALE GENOMIC DNA]</scope>
    <source>
        <strain evidence="1 2">DSM 13238</strain>
    </source>
</reference>
<dbReference type="RefSeq" id="WP_025086337.1">
    <property type="nucleotide sequence ID" value="NZ_AZES01000067.1"/>
</dbReference>
<sequence>MNNEIKYILDELTVIYGFYQDKFSLKRIKSYILSMPEGSKIVKVEEGLIPMYDHNVNLPIGQFNDDTDSVSLLLVTHTMVKERDVAAIASDSKRVADLVNRLISLISPQK</sequence>
<comment type="caution">
    <text evidence="1">The sequence shown here is derived from an EMBL/GenBank/DDBJ whole genome shotgun (WGS) entry which is preliminary data.</text>
</comment>
<gene>
    <name evidence="1" type="ORF">FD33_GL002371</name>
</gene>
<dbReference type="GeneID" id="96668017"/>
<protein>
    <submittedName>
        <fullName evidence="1">Uncharacterized protein</fullName>
    </submittedName>
</protein>
<keyword evidence="2" id="KW-1185">Reference proteome</keyword>
<organism evidence="1 2">
    <name type="scientific">Companilactobacillus paralimentarius DSM 13238 = JCM 10415</name>
    <dbReference type="NCBI Taxonomy" id="1122151"/>
    <lineage>
        <taxon>Bacteria</taxon>
        <taxon>Bacillati</taxon>
        <taxon>Bacillota</taxon>
        <taxon>Bacilli</taxon>
        <taxon>Lactobacillales</taxon>
        <taxon>Lactobacillaceae</taxon>
        <taxon>Companilactobacillus</taxon>
    </lineage>
</organism>
<dbReference type="EMBL" id="AZES01000067">
    <property type="protein sequence ID" value="KRL31036.1"/>
    <property type="molecule type" value="Genomic_DNA"/>
</dbReference>
<dbReference type="OrthoDB" id="2295872at2"/>
<name>A0A0R1PFS1_9LACO</name>
<proteinExistence type="predicted"/>
<accession>A0A0R1PFS1</accession>
<evidence type="ECO:0000313" key="2">
    <source>
        <dbReference type="Proteomes" id="UP000051908"/>
    </source>
</evidence>
<dbReference type="PATRIC" id="fig|1122151.5.peg.2449"/>